<evidence type="ECO:0000313" key="2">
    <source>
        <dbReference type="EMBL" id="KXJ88129.1"/>
    </source>
</evidence>
<dbReference type="EMBL" id="KQ964259">
    <property type="protein sequence ID" value="KXJ88129.1"/>
    <property type="molecule type" value="Genomic_DNA"/>
</dbReference>
<gene>
    <name evidence="2" type="ORF">Micbo1qcDRAFT_207401</name>
</gene>
<dbReference type="InParanoid" id="A0A136ITI8"/>
<proteinExistence type="predicted"/>
<name>A0A136ITI8_9PEZI</name>
<sequence length="449" mass="50200">MDQADILGQISKLGNVNENLATEIQKLENRQHILEQRFDSDLACLNWAVCNRLPPLVSLLLLEEPPLALRSITQWKWQLSTLNTVRIMMRSLHNIEDNMQISREEAKNSKLDAADLLSKAALHHERCLSIEGEAASAQTRTRTQLEMTNRDIARVQEAIRDDDQLSVQMTQKAREHDNKVNDSKIVGIAPTTTNTNEKALVVNVLDSYRECYHHSHFAINGKADAQTQSIRKSELETTVCNLAAALDQLKTARTAASDAANHAAEQRDGARTLTVRYDLLSAKAREFGAAPEAETETVVLDPRGDLFVLASGRGGSWGSPNPVRFQVCSRALARSSRVFERMLYGGVAESQPADAGDTADPTEWLVRLPEDPAPAARQLFEIMHSRFRSSEGDQNPVHQLYDLVSLADFYGSVALLRPLVHMWVYWIRMKKEEELSAVDVLRKPGSTTR</sequence>
<reference evidence="3" key="1">
    <citation type="submission" date="2016-02" db="EMBL/GenBank/DDBJ databases">
        <title>Draft genome sequence of Microdochium bolleyi, a fungal endophyte of beachgrass.</title>
        <authorList>
            <consortium name="DOE Joint Genome Institute"/>
            <person name="David A.S."/>
            <person name="May G."/>
            <person name="Haridas S."/>
            <person name="Lim J."/>
            <person name="Wang M."/>
            <person name="Labutti K."/>
            <person name="Lipzen A."/>
            <person name="Barry K."/>
            <person name="Grigoriev I.V."/>
        </authorList>
    </citation>
    <scope>NUCLEOTIDE SEQUENCE [LARGE SCALE GENOMIC DNA]</scope>
    <source>
        <strain evidence="3">J235TASD1</strain>
    </source>
</reference>
<accession>A0A136ITI8</accession>
<keyword evidence="1" id="KW-0175">Coiled coil</keyword>
<keyword evidence="3" id="KW-1185">Reference proteome</keyword>
<evidence type="ECO:0000256" key="1">
    <source>
        <dbReference type="SAM" id="Coils"/>
    </source>
</evidence>
<evidence type="ECO:0000313" key="3">
    <source>
        <dbReference type="Proteomes" id="UP000070501"/>
    </source>
</evidence>
<dbReference type="AlphaFoldDB" id="A0A136ITI8"/>
<dbReference type="Proteomes" id="UP000070501">
    <property type="component" value="Unassembled WGS sequence"/>
</dbReference>
<feature type="coiled-coil region" evidence="1">
    <location>
        <begin position="10"/>
        <end position="37"/>
    </location>
</feature>
<organism evidence="2 3">
    <name type="scientific">Microdochium bolleyi</name>
    <dbReference type="NCBI Taxonomy" id="196109"/>
    <lineage>
        <taxon>Eukaryota</taxon>
        <taxon>Fungi</taxon>
        <taxon>Dikarya</taxon>
        <taxon>Ascomycota</taxon>
        <taxon>Pezizomycotina</taxon>
        <taxon>Sordariomycetes</taxon>
        <taxon>Xylariomycetidae</taxon>
        <taxon>Xylariales</taxon>
        <taxon>Microdochiaceae</taxon>
        <taxon>Microdochium</taxon>
    </lineage>
</organism>
<dbReference type="OrthoDB" id="5275938at2759"/>
<evidence type="ECO:0008006" key="4">
    <source>
        <dbReference type="Google" id="ProtNLM"/>
    </source>
</evidence>
<protein>
    <recommendedName>
        <fullName evidence="4">BTB domain-containing protein</fullName>
    </recommendedName>
</protein>